<gene>
    <name evidence="13" type="ORF">DCAR_026783</name>
    <name evidence="14" type="ORF">DCAR_0832814</name>
</gene>
<dbReference type="EMBL" id="CP093350">
    <property type="protein sequence ID" value="WOH13305.1"/>
    <property type="molecule type" value="Genomic_DNA"/>
</dbReference>
<feature type="domain" description="C2" evidence="12">
    <location>
        <begin position="1"/>
        <end position="103"/>
    </location>
</feature>
<dbReference type="KEGG" id="dcr:108198844"/>
<dbReference type="PANTHER" id="PTHR45933:SF12">
    <property type="entry name" value="PROTEIN C2-DOMAIN ABA-RELATED 9"/>
    <property type="match status" value="1"/>
</dbReference>
<keyword evidence="4" id="KW-1003">Cell membrane</keyword>
<keyword evidence="6" id="KW-0479">Metal-binding</keyword>
<reference evidence="14" key="2">
    <citation type="submission" date="2022-03" db="EMBL/GenBank/DDBJ databases">
        <title>Draft title - Genomic analysis of global carrot germplasm unveils the trajectory of domestication and the origin of high carotenoid orange carrot.</title>
        <authorList>
            <person name="Iorizzo M."/>
            <person name="Ellison S."/>
            <person name="Senalik D."/>
            <person name="Macko-Podgorni A."/>
            <person name="Grzebelus D."/>
            <person name="Bostan H."/>
            <person name="Rolling W."/>
            <person name="Curaba J."/>
            <person name="Simon P."/>
        </authorList>
    </citation>
    <scope>NUCLEOTIDE SEQUENCE</scope>
    <source>
        <tissue evidence="14">Leaf</tissue>
    </source>
</reference>
<sequence length="166" mass="18722">MDGLLGLLKVKVRRGINLAIRDAVTSDPYVVVSMGRQKLKTHVVPDNCNPVWNDEITLSVKDLTLPVKLTVYDKDTFSIDDKMGEAVVDISDYIECLRMKLENIPDGTVVHKVQPDRKNCLSEESSIVWNKGKMTQDMYLRLRNVECGELEIGIEWVEVPGCQGVM</sequence>
<dbReference type="SUPFAM" id="SSF49562">
    <property type="entry name" value="C2 domain (Calcium/lipid-binding domain, CaLB)"/>
    <property type="match status" value="1"/>
</dbReference>
<dbReference type="Proteomes" id="UP000077755">
    <property type="component" value="Chromosome 8"/>
</dbReference>
<dbReference type="GO" id="GO:0005634">
    <property type="term" value="C:nucleus"/>
    <property type="evidence" value="ECO:0007669"/>
    <property type="project" value="UniProtKB-SubCell"/>
</dbReference>
<keyword evidence="10" id="KW-0539">Nucleus</keyword>
<dbReference type="InterPro" id="IPR000008">
    <property type="entry name" value="C2_dom"/>
</dbReference>
<dbReference type="OrthoDB" id="73919at2759"/>
<dbReference type="PROSITE" id="PS50004">
    <property type="entry name" value="C2"/>
    <property type="match status" value="1"/>
</dbReference>
<evidence type="ECO:0000256" key="6">
    <source>
        <dbReference type="ARBA" id="ARBA00022723"/>
    </source>
</evidence>
<dbReference type="EMBL" id="LNRQ01000008">
    <property type="protein sequence ID" value="KZM85795.1"/>
    <property type="molecule type" value="Genomic_DNA"/>
</dbReference>
<protein>
    <recommendedName>
        <fullName evidence="12">C2 domain-containing protein</fullName>
    </recommendedName>
</protein>
<evidence type="ECO:0000256" key="7">
    <source>
        <dbReference type="ARBA" id="ARBA00022837"/>
    </source>
</evidence>
<accession>A0A175YQ92</accession>
<evidence type="ECO:0000313" key="15">
    <source>
        <dbReference type="Proteomes" id="UP000077755"/>
    </source>
</evidence>
<dbReference type="GO" id="GO:0005096">
    <property type="term" value="F:GTPase activator activity"/>
    <property type="evidence" value="ECO:0007669"/>
    <property type="project" value="UniProtKB-KW"/>
</dbReference>
<evidence type="ECO:0000313" key="13">
    <source>
        <dbReference type="EMBL" id="KZM85795.1"/>
    </source>
</evidence>
<proteinExistence type="inferred from homology"/>
<keyword evidence="3" id="KW-0343">GTPase activation</keyword>
<keyword evidence="9" id="KW-0472">Membrane</keyword>
<dbReference type="GO" id="GO:0005886">
    <property type="term" value="C:plasma membrane"/>
    <property type="evidence" value="ECO:0007669"/>
    <property type="project" value="UniProtKB-SubCell"/>
</dbReference>
<evidence type="ECO:0000256" key="4">
    <source>
        <dbReference type="ARBA" id="ARBA00022475"/>
    </source>
</evidence>
<dbReference type="GO" id="GO:0046872">
    <property type="term" value="F:metal ion binding"/>
    <property type="evidence" value="ECO:0007669"/>
    <property type="project" value="UniProtKB-KW"/>
</dbReference>
<evidence type="ECO:0000256" key="9">
    <source>
        <dbReference type="ARBA" id="ARBA00023136"/>
    </source>
</evidence>
<comment type="similarity">
    <text evidence="11">Belongs to the plant CAR protein family.</text>
</comment>
<evidence type="ECO:0000256" key="2">
    <source>
        <dbReference type="ARBA" id="ARBA00004236"/>
    </source>
</evidence>
<dbReference type="Gene3D" id="2.60.40.150">
    <property type="entry name" value="C2 domain"/>
    <property type="match status" value="1"/>
</dbReference>
<keyword evidence="8" id="KW-0446">Lipid-binding</keyword>
<dbReference type="PANTHER" id="PTHR45933">
    <property type="entry name" value="PROTEIN C2-DOMAIN ABA-RELATED 4"/>
    <property type="match status" value="1"/>
</dbReference>
<evidence type="ECO:0000256" key="3">
    <source>
        <dbReference type="ARBA" id="ARBA00022468"/>
    </source>
</evidence>
<evidence type="ECO:0000256" key="10">
    <source>
        <dbReference type="ARBA" id="ARBA00023242"/>
    </source>
</evidence>
<evidence type="ECO:0000259" key="12">
    <source>
        <dbReference type="PROSITE" id="PS50004"/>
    </source>
</evidence>
<comment type="subcellular location">
    <subcellularLocation>
        <location evidence="2">Cell membrane</location>
    </subcellularLocation>
    <subcellularLocation>
        <location evidence="1">Nucleus</location>
    </subcellularLocation>
</comment>
<organism evidence="13">
    <name type="scientific">Daucus carota subsp. sativus</name>
    <name type="common">Carrot</name>
    <dbReference type="NCBI Taxonomy" id="79200"/>
    <lineage>
        <taxon>Eukaryota</taxon>
        <taxon>Viridiplantae</taxon>
        <taxon>Streptophyta</taxon>
        <taxon>Embryophyta</taxon>
        <taxon>Tracheophyta</taxon>
        <taxon>Spermatophyta</taxon>
        <taxon>Magnoliopsida</taxon>
        <taxon>eudicotyledons</taxon>
        <taxon>Gunneridae</taxon>
        <taxon>Pentapetalae</taxon>
        <taxon>asterids</taxon>
        <taxon>campanulids</taxon>
        <taxon>Apiales</taxon>
        <taxon>Apiaceae</taxon>
        <taxon>Apioideae</taxon>
        <taxon>Scandiceae</taxon>
        <taxon>Daucinae</taxon>
        <taxon>Daucus</taxon>
        <taxon>Daucus sect. Daucus</taxon>
    </lineage>
</organism>
<evidence type="ECO:0000256" key="5">
    <source>
        <dbReference type="ARBA" id="ARBA00022682"/>
    </source>
</evidence>
<reference evidence="13" key="1">
    <citation type="journal article" date="2016" name="Nat. Genet.">
        <title>A high-quality carrot genome assembly provides new insights into carotenoid accumulation and asterid genome evolution.</title>
        <authorList>
            <person name="Iorizzo M."/>
            <person name="Ellison S."/>
            <person name="Senalik D."/>
            <person name="Zeng P."/>
            <person name="Satapoomin P."/>
            <person name="Huang J."/>
            <person name="Bowman M."/>
            <person name="Iovene M."/>
            <person name="Sanseverino W."/>
            <person name="Cavagnaro P."/>
            <person name="Yildiz M."/>
            <person name="Macko-Podgorni A."/>
            <person name="Moranska E."/>
            <person name="Grzebelus E."/>
            <person name="Grzebelus D."/>
            <person name="Ashrafi H."/>
            <person name="Zheng Z."/>
            <person name="Cheng S."/>
            <person name="Spooner D."/>
            <person name="Van Deynze A."/>
            <person name="Simon P."/>
        </authorList>
    </citation>
    <scope>NUCLEOTIDE SEQUENCE [LARGE SCALE GENOMIC DNA]</scope>
    <source>
        <tissue evidence="13">Leaf</tissue>
    </source>
</reference>
<dbReference type="Gramene" id="KZM85795">
    <property type="protein sequence ID" value="KZM85795"/>
    <property type="gene ID" value="DCAR_026783"/>
</dbReference>
<evidence type="ECO:0000313" key="14">
    <source>
        <dbReference type="EMBL" id="WOH13305.1"/>
    </source>
</evidence>
<name>A0A175YQ92_DAUCS</name>
<dbReference type="InterPro" id="IPR044562">
    <property type="entry name" value="CAR1-11"/>
</dbReference>
<dbReference type="Pfam" id="PF00168">
    <property type="entry name" value="C2"/>
    <property type="match status" value="1"/>
</dbReference>
<dbReference type="GO" id="GO:0008289">
    <property type="term" value="F:lipid binding"/>
    <property type="evidence" value="ECO:0007669"/>
    <property type="project" value="UniProtKB-KW"/>
</dbReference>
<dbReference type="SMART" id="SM00239">
    <property type="entry name" value="C2"/>
    <property type="match status" value="1"/>
</dbReference>
<keyword evidence="5" id="KW-0938">Abscisic acid signaling pathway</keyword>
<dbReference type="AlphaFoldDB" id="A0A175YQ92"/>
<dbReference type="InterPro" id="IPR035892">
    <property type="entry name" value="C2_domain_sf"/>
</dbReference>
<dbReference type="GO" id="GO:0009738">
    <property type="term" value="P:abscisic acid-activated signaling pathway"/>
    <property type="evidence" value="ECO:0007669"/>
    <property type="project" value="UniProtKB-KW"/>
</dbReference>
<evidence type="ECO:0000256" key="11">
    <source>
        <dbReference type="ARBA" id="ARBA00024037"/>
    </source>
</evidence>
<keyword evidence="7" id="KW-0106">Calcium</keyword>
<dbReference type="OMA" id="MCEKCEG"/>
<dbReference type="CDD" id="cd04038">
    <property type="entry name" value="C2_ArfGAP"/>
    <property type="match status" value="1"/>
</dbReference>
<keyword evidence="15" id="KW-1185">Reference proteome</keyword>
<evidence type="ECO:0000256" key="1">
    <source>
        <dbReference type="ARBA" id="ARBA00004123"/>
    </source>
</evidence>
<evidence type="ECO:0000256" key="8">
    <source>
        <dbReference type="ARBA" id="ARBA00023121"/>
    </source>
</evidence>